<comment type="similarity">
    <text evidence="1">Belongs to the glutathione peroxidase family.</text>
</comment>
<reference evidence="5" key="3">
    <citation type="submission" date="2025-09" db="UniProtKB">
        <authorList>
            <consortium name="Ensembl"/>
        </authorList>
    </citation>
    <scope>IDENTIFICATION</scope>
</reference>
<dbReference type="GeneTree" id="ENSGT00940000165034"/>
<dbReference type="PANTHER" id="PTHR11592:SF32">
    <property type="entry name" value="GLUTATHIONE PEROXIDASE 3"/>
    <property type="match status" value="1"/>
</dbReference>
<dbReference type="InterPro" id="IPR000889">
    <property type="entry name" value="Glutathione_peroxidase"/>
</dbReference>
<dbReference type="HOGENOM" id="CLU_029507_2_0_1"/>
<evidence type="ECO:0000313" key="6">
    <source>
        <dbReference type="Proteomes" id="UP000008672"/>
    </source>
</evidence>
<dbReference type="InterPro" id="IPR036249">
    <property type="entry name" value="Thioredoxin-like_sf"/>
</dbReference>
<evidence type="ECO:0000313" key="5">
    <source>
        <dbReference type="Ensembl" id="ENSLACP00000019363.1"/>
    </source>
</evidence>
<dbReference type="GO" id="GO:0006979">
    <property type="term" value="P:response to oxidative stress"/>
    <property type="evidence" value="ECO:0007669"/>
    <property type="project" value="InterPro"/>
</dbReference>
<dbReference type="EC" id="1.11.1.9" evidence="2"/>
<dbReference type="Pfam" id="PF00255">
    <property type="entry name" value="GSHPx"/>
    <property type="match status" value="1"/>
</dbReference>
<keyword evidence="6" id="KW-1185">Reference proteome</keyword>
<accession>H3BBU2</accession>
<sequence>IRYVRPGGGFVPNFQIFQKGDVNGQNEQKIFTFLKDACPPVGDSFGNPTNRLFWDPLKTNDVKWNFEKFLVGPNGKPVRRWNPRVNMSVVRRDIMEYIASTYSQRPTK</sequence>
<dbReference type="OMA" id="VMRWHPR"/>
<dbReference type="Ensembl" id="ENSLACT00000019498.1">
    <property type="protein sequence ID" value="ENSLACP00000019363.1"/>
    <property type="gene ID" value="ENSLACG00000017032.1"/>
</dbReference>
<dbReference type="STRING" id="7897.ENSLACP00000019363"/>
<keyword evidence="4" id="KW-0560">Oxidoreductase</keyword>
<name>H3BBU2_LATCH</name>
<dbReference type="GO" id="GO:0036269">
    <property type="term" value="P:swimming behavior"/>
    <property type="evidence" value="ECO:0007669"/>
    <property type="project" value="Ensembl"/>
</dbReference>
<dbReference type="eggNOG" id="KOG1651">
    <property type="taxonomic scope" value="Eukaryota"/>
</dbReference>
<dbReference type="PROSITE" id="PS51355">
    <property type="entry name" value="GLUTATHIONE_PEROXID_3"/>
    <property type="match status" value="1"/>
</dbReference>
<proteinExistence type="inferred from homology"/>
<evidence type="ECO:0000256" key="2">
    <source>
        <dbReference type="ARBA" id="ARBA00012310"/>
    </source>
</evidence>
<evidence type="ECO:0000256" key="4">
    <source>
        <dbReference type="ARBA" id="ARBA00023002"/>
    </source>
</evidence>
<evidence type="ECO:0000256" key="1">
    <source>
        <dbReference type="ARBA" id="ARBA00006926"/>
    </source>
</evidence>
<dbReference type="Bgee" id="ENSLACG00000017032">
    <property type="expression patterns" value="Expressed in mesonephros and 6 other cell types or tissues"/>
</dbReference>
<reference evidence="6" key="1">
    <citation type="submission" date="2011-08" db="EMBL/GenBank/DDBJ databases">
        <title>The draft genome of Latimeria chalumnae.</title>
        <authorList>
            <person name="Di Palma F."/>
            <person name="Alfoldi J."/>
            <person name="Johnson J."/>
            <person name="Berlin A."/>
            <person name="Gnerre S."/>
            <person name="Jaffe D."/>
            <person name="MacCallum I."/>
            <person name="Young S."/>
            <person name="Walker B.J."/>
            <person name="Lander E."/>
            <person name="Lindblad-Toh K."/>
        </authorList>
    </citation>
    <scope>NUCLEOTIDE SEQUENCE [LARGE SCALE GENOMIC DNA]</scope>
    <source>
        <strain evidence="6">Wild caught</strain>
    </source>
</reference>
<evidence type="ECO:0000256" key="3">
    <source>
        <dbReference type="ARBA" id="ARBA00022559"/>
    </source>
</evidence>
<dbReference type="Gene3D" id="3.40.30.10">
    <property type="entry name" value="Glutaredoxin"/>
    <property type="match status" value="1"/>
</dbReference>
<dbReference type="PANTHER" id="PTHR11592">
    <property type="entry name" value="GLUTATHIONE PEROXIDASE"/>
    <property type="match status" value="1"/>
</dbReference>
<protein>
    <recommendedName>
        <fullName evidence="2">glutathione peroxidase</fullName>
        <ecNumber evidence="2">1.11.1.9</ecNumber>
    </recommendedName>
</protein>
<dbReference type="AlphaFoldDB" id="H3BBU2"/>
<reference evidence="5" key="2">
    <citation type="submission" date="2025-08" db="UniProtKB">
        <authorList>
            <consortium name="Ensembl"/>
        </authorList>
    </citation>
    <scope>IDENTIFICATION</scope>
</reference>
<dbReference type="GO" id="GO:0004602">
    <property type="term" value="F:glutathione peroxidase activity"/>
    <property type="evidence" value="ECO:0007669"/>
    <property type="project" value="UniProtKB-EC"/>
</dbReference>
<organism evidence="5 6">
    <name type="scientific">Latimeria chalumnae</name>
    <name type="common">Coelacanth</name>
    <dbReference type="NCBI Taxonomy" id="7897"/>
    <lineage>
        <taxon>Eukaryota</taxon>
        <taxon>Metazoa</taxon>
        <taxon>Chordata</taxon>
        <taxon>Craniata</taxon>
        <taxon>Vertebrata</taxon>
        <taxon>Euteleostomi</taxon>
        <taxon>Coelacanthiformes</taxon>
        <taxon>Coelacanthidae</taxon>
        <taxon>Latimeria</taxon>
    </lineage>
</organism>
<dbReference type="Proteomes" id="UP000008672">
    <property type="component" value="Unassembled WGS sequence"/>
</dbReference>
<dbReference type="InParanoid" id="H3BBU2"/>
<keyword evidence="3" id="KW-0575">Peroxidase</keyword>
<dbReference type="SUPFAM" id="SSF52833">
    <property type="entry name" value="Thioredoxin-like"/>
    <property type="match status" value="1"/>
</dbReference>
<dbReference type="EMBL" id="AFYH01013179">
    <property type="status" value="NOT_ANNOTATED_CDS"/>
    <property type="molecule type" value="Genomic_DNA"/>
</dbReference>